<keyword evidence="4" id="KW-0540">Nuclease</keyword>
<dbReference type="PANTHER" id="PTHR37984">
    <property type="entry name" value="PROTEIN CBG26694"/>
    <property type="match status" value="1"/>
</dbReference>
<dbReference type="InterPro" id="IPR043128">
    <property type="entry name" value="Rev_trsase/Diguanyl_cyclase"/>
</dbReference>
<dbReference type="Gene3D" id="3.30.70.270">
    <property type="match status" value="1"/>
</dbReference>
<evidence type="ECO:0000256" key="4">
    <source>
        <dbReference type="ARBA" id="ARBA00022722"/>
    </source>
</evidence>
<keyword evidence="1" id="KW-0645">Protease</keyword>
<proteinExistence type="predicted"/>
<keyword evidence="7" id="KW-0695">RNA-directed DNA polymerase</keyword>
<organism evidence="12 13">
    <name type="scientific">Tribolium castaneum</name>
    <name type="common">Red flour beetle</name>
    <dbReference type="NCBI Taxonomy" id="7070"/>
    <lineage>
        <taxon>Eukaryota</taxon>
        <taxon>Metazoa</taxon>
        <taxon>Ecdysozoa</taxon>
        <taxon>Arthropoda</taxon>
        <taxon>Hexapoda</taxon>
        <taxon>Insecta</taxon>
        <taxon>Pterygota</taxon>
        <taxon>Neoptera</taxon>
        <taxon>Endopterygota</taxon>
        <taxon>Coleoptera</taxon>
        <taxon>Polyphaga</taxon>
        <taxon>Cucujiformia</taxon>
        <taxon>Tenebrionidae</taxon>
        <taxon>Tenebrionidae incertae sedis</taxon>
        <taxon>Tribolium</taxon>
    </lineage>
</organism>
<dbReference type="Gene3D" id="3.10.10.10">
    <property type="entry name" value="HIV Type 1 Reverse Transcriptase, subunit A, domain 1"/>
    <property type="match status" value="1"/>
</dbReference>
<dbReference type="SUPFAM" id="SSF56672">
    <property type="entry name" value="DNA/RNA polymerases"/>
    <property type="match status" value="1"/>
</dbReference>
<evidence type="ECO:0000256" key="6">
    <source>
        <dbReference type="ARBA" id="ARBA00022801"/>
    </source>
</evidence>
<dbReference type="AlphaFoldDB" id="D2CG66"/>
<dbReference type="InterPro" id="IPR001878">
    <property type="entry name" value="Znf_CCHC"/>
</dbReference>
<keyword evidence="8" id="KW-0863">Zinc-finger</keyword>
<dbReference type="Pfam" id="PF00078">
    <property type="entry name" value="RVT_1"/>
    <property type="match status" value="1"/>
</dbReference>
<dbReference type="Gene3D" id="4.10.60.10">
    <property type="entry name" value="Zinc finger, CCHC-type"/>
    <property type="match status" value="1"/>
</dbReference>
<gene>
    <name evidence="12" type="primary">AUGUSTUS-3.0.2_04412</name>
    <name evidence="12" type="ORF">TcasGA2_TC004412</name>
</gene>
<dbReference type="GO" id="GO:0003676">
    <property type="term" value="F:nucleic acid binding"/>
    <property type="evidence" value="ECO:0007669"/>
    <property type="project" value="InterPro"/>
</dbReference>
<evidence type="ECO:0000256" key="7">
    <source>
        <dbReference type="ARBA" id="ARBA00022918"/>
    </source>
</evidence>
<dbReference type="SUPFAM" id="SSF57756">
    <property type="entry name" value="Retrovirus zinc finger-like domains"/>
    <property type="match status" value="1"/>
</dbReference>
<dbReference type="GO" id="GO:0003964">
    <property type="term" value="F:RNA-directed DNA polymerase activity"/>
    <property type="evidence" value="ECO:0007669"/>
    <property type="project" value="UniProtKB-KW"/>
</dbReference>
<protein>
    <submittedName>
        <fullName evidence="12">Retrovirus-related Pol polyprotein from transposon 17.6-like Protein</fullName>
    </submittedName>
</protein>
<feature type="domain" description="Reverse transcriptase" evidence="11">
    <location>
        <begin position="188"/>
        <end position="406"/>
    </location>
</feature>
<evidence type="ECO:0000256" key="9">
    <source>
        <dbReference type="SAM" id="MobiDB-lite"/>
    </source>
</evidence>
<dbReference type="GO" id="GO:0004519">
    <property type="term" value="F:endonuclease activity"/>
    <property type="evidence" value="ECO:0007669"/>
    <property type="project" value="UniProtKB-KW"/>
</dbReference>
<evidence type="ECO:0000259" key="10">
    <source>
        <dbReference type="PROSITE" id="PS50158"/>
    </source>
</evidence>
<feature type="region of interest" description="Disordered" evidence="9">
    <location>
        <begin position="105"/>
        <end position="126"/>
    </location>
</feature>
<accession>D2CG66</accession>
<evidence type="ECO:0000256" key="3">
    <source>
        <dbReference type="ARBA" id="ARBA00022695"/>
    </source>
</evidence>
<evidence type="ECO:0000256" key="2">
    <source>
        <dbReference type="ARBA" id="ARBA00022679"/>
    </source>
</evidence>
<evidence type="ECO:0000256" key="5">
    <source>
        <dbReference type="ARBA" id="ARBA00022759"/>
    </source>
</evidence>
<dbReference type="GO" id="GO:0008270">
    <property type="term" value="F:zinc ion binding"/>
    <property type="evidence" value="ECO:0007669"/>
    <property type="project" value="UniProtKB-KW"/>
</dbReference>
<dbReference type="GO" id="GO:0008233">
    <property type="term" value="F:peptidase activity"/>
    <property type="evidence" value="ECO:0007669"/>
    <property type="project" value="UniProtKB-KW"/>
</dbReference>
<evidence type="ECO:0000313" key="13">
    <source>
        <dbReference type="Proteomes" id="UP000007266"/>
    </source>
</evidence>
<dbReference type="Pfam" id="PF00098">
    <property type="entry name" value="zf-CCHC"/>
    <property type="match status" value="1"/>
</dbReference>
<dbReference type="InterPro" id="IPR036875">
    <property type="entry name" value="Znf_CCHC_sf"/>
</dbReference>
<dbReference type="HOGENOM" id="CLU_671453_0_0_1"/>
<dbReference type="SMART" id="SM00343">
    <property type="entry name" value="ZnF_C2HC"/>
    <property type="match status" value="2"/>
</dbReference>
<feature type="domain" description="CCHC-type" evidence="10">
    <location>
        <begin position="87"/>
        <end position="100"/>
    </location>
</feature>
<keyword evidence="2" id="KW-0808">Transferase</keyword>
<dbReference type="InterPro" id="IPR043502">
    <property type="entry name" value="DNA/RNA_pol_sf"/>
</dbReference>
<dbReference type="FunFam" id="3.10.10.10:FF:000007">
    <property type="entry name" value="Retrovirus-related Pol polyprotein from transposon 17.6-like Protein"/>
    <property type="match status" value="1"/>
</dbReference>
<evidence type="ECO:0000256" key="8">
    <source>
        <dbReference type="PROSITE-ProRule" id="PRU00047"/>
    </source>
</evidence>
<dbReference type="InParanoid" id="D2CG66"/>
<dbReference type="Proteomes" id="UP000007266">
    <property type="component" value="Unassembled WGS sequence"/>
</dbReference>
<dbReference type="eggNOG" id="KOG0017">
    <property type="taxonomic scope" value="Eukaryota"/>
</dbReference>
<dbReference type="InterPro" id="IPR000477">
    <property type="entry name" value="RT_dom"/>
</dbReference>
<evidence type="ECO:0000313" key="12">
    <source>
        <dbReference type="EMBL" id="EFA11816.2"/>
    </source>
</evidence>
<keyword evidence="5" id="KW-0255">Endonuclease</keyword>
<name>D2CG66_TRICA</name>
<evidence type="ECO:0000259" key="11">
    <source>
        <dbReference type="PROSITE" id="PS50878"/>
    </source>
</evidence>
<keyword evidence="3" id="KW-0548">Nucleotidyltransferase</keyword>
<keyword evidence="6" id="KW-0378">Hydrolase</keyword>
<dbReference type="CDD" id="cd01647">
    <property type="entry name" value="RT_LTR"/>
    <property type="match status" value="1"/>
</dbReference>
<keyword evidence="8" id="KW-0479">Metal-binding</keyword>
<reference evidence="12 13" key="2">
    <citation type="journal article" date="2010" name="Nucleic Acids Res.">
        <title>BeetleBase in 2010: revisions to provide comprehensive genomic information for Tribolium castaneum.</title>
        <authorList>
            <person name="Kim H.S."/>
            <person name="Murphy T."/>
            <person name="Xia J."/>
            <person name="Caragea D."/>
            <person name="Park Y."/>
            <person name="Beeman R.W."/>
            <person name="Lorenzen M.D."/>
            <person name="Butcher S."/>
            <person name="Manak J.R."/>
            <person name="Brown S.J."/>
        </authorList>
    </citation>
    <scope>NUCLEOTIDE SEQUENCE [LARGE SCALE GENOMIC DNA]</scope>
    <source>
        <strain evidence="12 13">Georgia GA2</strain>
    </source>
</reference>
<evidence type="ECO:0000256" key="1">
    <source>
        <dbReference type="ARBA" id="ARBA00022670"/>
    </source>
</evidence>
<reference evidence="12 13" key="1">
    <citation type="journal article" date="2008" name="Nature">
        <title>The genome of the model beetle and pest Tribolium castaneum.</title>
        <authorList>
            <consortium name="Tribolium Genome Sequencing Consortium"/>
            <person name="Richards S."/>
            <person name="Gibbs R.A."/>
            <person name="Weinstock G.M."/>
            <person name="Brown S.J."/>
            <person name="Denell R."/>
            <person name="Beeman R.W."/>
            <person name="Gibbs R."/>
            <person name="Beeman R.W."/>
            <person name="Brown S.J."/>
            <person name="Bucher G."/>
            <person name="Friedrich M."/>
            <person name="Grimmelikhuijzen C.J."/>
            <person name="Klingler M."/>
            <person name="Lorenzen M."/>
            <person name="Richards S."/>
            <person name="Roth S."/>
            <person name="Schroder R."/>
            <person name="Tautz D."/>
            <person name="Zdobnov E.M."/>
            <person name="Muzny D."/>
            <person name="Gibbs R.A."/>
            <person name="Weinstock G.M."/>
            <person name="Attaway T."/>
            <person name="Bell S."/>
            <person name="Buhay C.J."/>
            <person name="Chandrabose M.N."/>
            <person name="Chavez D."/>
            <person name="Clerk-Blankenburg K.P."/>
            <person name="Cree A."/>
            <person name="Dao M."/>
            <person name="Davis C."/>
            <person name="Chacko J."/>
            <person name="Dinh H."/>
            <person name="Dugan-Rocha S."/>
            <person name="Fowler G."/>
            <person name="Garner T.T."/>
            <person name="Garnes J."/>
            <person name="Gnirke A."/>
            <person name="Hawes A."/>
            <person name="Hernandez J."/>
            <person name="Hines S."/>
            <person name="Holder M."/>
            <person name="Hume J."/>
            <person name="Jhangiani S.N."/>
            <person name="Joshi V."/>
            <person name="Khan Z.M."/>
            <person name="Jackson L."/>
            <person name="Kovar C."/>
            <person name="Kowis A."/>
            <person name="Lee S."/>
            <person name="Lewis L.R."/>
            <person name="Margolis J."/>
            <person name="Morgan M."/>
            <person name="Nazareth L.V."/>
            <person name="Nguyen N."/>
            <person name="Okwuonu G."/>
            <person name="Parker D."/>
            <person name="Richards S."/>
            <person name="Ruiz S.J."/>
            <person name="Santibanez J."/>
            <person name="Savard J."/>
            <person name="Scherer S.E."/>
            <person name="Schneider B."/>
            <person name="Sodergren E."/>
            <person name="Tautz D."/>
            <person name="Vattahil S."/>
            <person name="Villasana D."/>
            <person name="White C.S."/>
            <person name="Wright R."/>
            <person name="Park Y."/>
            <person name="Beeman R.W."/>
            <person name="Lord J."/>
            <person name="Oppert B."/>
            <person name="Lorenzen M."/>
            <person name="Brown S."/>
            <person name="Wang L."/>
            <person name="Savard J."/>
            <person name="Tautz D."/>
            <person name="Richards S."/>
            <person name="Weinstock G."/>
            <person name="Gibbs R.A."/>
            <person name="Liu Y."/>
            <person name="Worley K."/>
            <person name="Weinstock G."/>
            <person name="Elsik C.G."/>
            <person name="Reese J.T."/>
            <person name="Elhaik E."/>
            <person name="Landan G."/>
            <person name="Graur D."/>
            <person name="Arensburger P."/>
            <person name="Atkinson P."/>
            <person name="Beeman R.W."/>
            <person name="Beidler J."/>
            <person name="Brown S.J."/>
            <person name="Demuth J.P."/>
            <person name="Drury D.W."/>
            <person name="Du Y.Z."/>
            <person name="Fujiwara H."/>
            <person name="Lorenzen M."/>
            <person name="Maselli V."/>
            <person name="Osanai M."/>
            <person name="Park Y."/>
            <person name="Robertson H.M."/>
            <person name="Tu Z."/>
            <person name="Wang J.J."/>
            <person name="Wang S."/>
            <person name="Richards S."/>
            <person name="Song H."/>
            <person name="Zhang L."/>
            <person name="Sodergren E."/>
            <person name="Werner D."/>
            <person name="Stanke M."/>
            <person name="Morgenstern B."/>
            <person name="Solovyev V."/>
            <person name="Kosarev P."/>
            <person name="Brown G."/>
            <person name="Chen H.C."/>
            <person name="Ermolaeva O."/>
            <person name="Hlavina W."/>
            <person name="Kapustin Y."/>
            <person name="Kiryutin B."/>
            <person name="Kitts P."/>
            <person name="Maglott D."/>
            <person name="Pruitt K."/>
            <person name="Sapojnikov V."/>
            <person name="Souvorov A."/>
            <person name="Mackey A.J."/>
            <person name="Waterhouse R.M."/>
            <person name="Wyder S."/>
            <person name="Zdobnov E.M."/>
            <person name="Zdobnov E.M."/>
            <person name="Wyder S."/>
            <person name="Kriventseva E.V."/>
            <person name="Kadowaki T."/>
            <person name="Bork P."/>
            <person name="Aranda M."/>
            <person name="Bao R."/>
            <person name="Beermann A."/>
            <person name="Berns N."/>
            <person name="Bolognesi R."/>
            <person name="Bonneton F."/>
            <person name="Bopp D."/>
            <person name="Brown S.J."/>
            <person name="Bucher G."/>
            <person name="Butts T."/>
            <person name="Chaumot A."/>
            <person name="Denell R.E."/>
            <person name="Ferrier D.E."/>
            <person name="Friedrich M."/>
            <person name="Gordon C.M."/>
            <person name="Jindra M."/>
            <person name="Klingler M."/>
            <person name="Lan Q."/>
            <person name="Lattorff H.M."/>
            <person name="Laudet V."/>
            <person name="von Levetsow C."/>
            <person name="Liu Z."/>
            <person name="Lutz R."/>
            <person name="Lynch J.A."/>
            <person name="da Fonseca R.N."/>
            <person name="Posnien N."/>
            <person name="Reuter R."/>
            <person name="Roth S."/>
            <person name="Savard J."/>
            <person name="Schinko J.B."/>
            <person name="Schmitt C."/>
            <person name="Schoppmeier M."/>
            <person name="Schroder R."/>
            <person name="Shippy T.D."/>
            <person name="Simonnet F."/>
            <person name="Marques-Souza H."/>
            <person name="Tautz D."/>
            <person name="Tomoyasu Y."/>
            <person name="Trauner J."/>
            <person name="Van der Zee M."/>
            <person name="Vervoort M."/>
            <person name="Wittkopp N."/>
            <person name="Wimmer E.A."/>
            <person name="Yang X."/>
            <person name="Jones A.K."/>
            <person name="Sattelle D.B."/>
            <person name="Ebert P.R."/>
            <person name="Nelson D."/>
            <person name="Scott J.G."/>
            <person name="Beeman R.W."/>
            <person name="Muthukrishnan S."/>
            <person name="Kramer K.J."/>
            <person name="Arakane Y."/>
            <person name="Beeman R.W."/>
            <person name="Zhu Q."/>
            <person name="Hogenkamp D."/>
            <person name="Dixit R."/>
            <person name="Oppert B."/>
            <person name="Jiang H."/>
            <person name="Zou Z."/>
            <person name="Marshall J."/>
            <person name="Elpidina E."/>
            <person name="Vinokurov K."/>
            <person name="Oppert C."/>
            <person name="Zou Z."/>
            <person name="Evans J."/>
            <person name="Lu Z."/>
            <person name="Zhao P."/>
            <person name="Sumathipala N."/>
            <person name="Altincicek B."/>
            <person name="Vilcinskas A."/>
            <person name="Williams M."/>
            <person name="Hultmark D."/>
            <person name="Hetru C."/>
            <person name="Jiang H."/>
            <person name="Grimmelikhuijzen C.J."/>
            <person name="Hauser F."/>
            <person name="Cazzamali G."/>
            <person name="Williamson M."/>
            <person name="Park Y."/>
            <person name="Li B."/>
            <person name="Tanaka Y."/>
            <person name="Predel R."/>
            <person name="Neupert S."/>
            <person name="Schachtner J."/>
            <person name="Verleyen P."/>
            <person name="Raible F."/>
            <person name="Bork P."/>
            <person name="Friedrich M."/>
            <person name="Walden K.K."/>
            <person name="Robertson H.M."/>
            <person name="Angeli S."/>
            <person name="Foret S."/>
            <person name="Bucher G."/>
            <person name="Schuetz S."/>
            <person name="Maleszka R."/>
            <person name="Wimmer E.A."/>
            <person name="Beeman R.W."/>
            <person name="Lorenzen M."/>
            <person name="Tomoyasu Y."/>
            <person name="Miller S.C."/>
            <person name="Grossmann D."/>
            <person name="Bucher G."/>
        </authorList>
    </citation>
    <scope>NUCLEOTIDE SEQUENCE [LARGE SCALE GENOMIC DNA]</scope>
    <source>
        <strain evidence="12 13">Georgia GA2</strain>
    </source>
</reference>
<dbReference type="PANTHER" id="PTHR37984:SF5">
    <property type="entry name" value="PROTEIN NYNRIN-LIKE"/>
    <property type="match status" value="1"/>
</dbReference>
<dbReference type="PROSITE" id="PS50158">
    <property type="entry name" value="ZF_CCHC"/>
    <property type="match status" value="2"/>
</dbReference>
<keyword evidence="13" id="KW-1185">Reference proteome</keyword>
<sequence>MPVQQRVMSSNPDAFEEAVKKALLEEQIEDRLKKKTMQRGIVAEEKTEFGHGQQQVQKRSYQSQQYRQITCFGCGARGHFKSQCRVCFTCGKPGHYSRDCFSRNRQQNTARGQGRNENRNAPLNGKRAVPQSHAEYYDIFRVPDQRLTSTTEVKHRIITEDVPPIAKRPYRVPYHRKDILDKEIQNLLDNDIIQESTSPWSAPVILVEKKRHPGEESEFRLCIDYRELNKVTKLDFFPLPLLQHTIDQLTDSCLFSIMDMASGYFQVELHPDDREISAFSTPTGHYEFKRMAMGLRNAPSTWQRLMYTTFSGMVGLECLVYLDDVIVFSSWDCTEHLKRLRNVFERKTNLKFKPTKCNFMLKEAKYLGHIISAEGVKRDPEKTKAVEQYPIPKNQKKVRAFLGLVFTENSSIILQLKPNL</sequence>
<dbReference type="InterPro" id="IPR050951">
    <property type="entry name" value="Retrovirus_Pol_polyprotein"/>
</dbReference>
<keyword evidence="8" id="KW-0862">Zinc</keyword>
<feature type="domain" description="CCHC-type" evidence="10">
    <location>
        <begin position="71"/>
        <end position="85"/>
    </location>
</feature>
<dbReference type="EMBL" id="KQ972677">
    <property type="protein sequence ID" value="EFA11816.2"/>
    <property type="molecule type" value="Genomic_DNA"/>
</dbReference>
<dbReference type="GO" id="GO:0006508">
    <property type="term" value="P:proteolysis"/>
    <property type="evidence" value="ECO:0007669"/>
    <property type="project" value="UniProtKB-KW"/>
</dbReference>
<dbReference type="STRING" id="7070.D2CG66"/>
<dbReference type="PROSITE" id="PS50878">
    <property type="entry name" value="RT_POL"/>
    <property type="match status" value="1"/>
</dbReference>